<dbReference type="GO" id="GO:0016787">
    <property type="term" value="F:hydrolase activity"/>
    <property type="evidence" value="ECO:0007669"/>
    <property type="project" value="UniProtKB-UniRule"/>
</dbReference>
<gene>
    <name evidence="8" type="ORF">HMPREF9233_00153</name>
</gene>
<dbReference type="HOGENOM" id="CLU_010312_3_1_11"/>
<dbReference type="PANTHER" id="PTHR11070:SF45">
    <property type="entry name" value="DNA 3'-5' HELICASE"/>
    <property type="match status" value="1"/>
</dbReference>
<evidence type="ECO:0000256" key="5">
    <source>
        <dbReference type="PROSITE-ProRule" id="PRU00560"/>
    </source>
</evidence>
<dbReference type="Gene3D" id="3.40.50.300">
    <property type="entry name" value="P-loop containing nucleotide triphosphate hydrolases"/>
    <property type="match status" value="3"/>
</dbReference>
<evidence type="ECO:0000256" key="1">
    <source>
        <dbReference type="ARBA" id="ARBA00022741"/>
    </source>
</evidence>
<feature type="domain" description="UvrD-like helicase ATP-binding" evidence="7">
    <location>
        <begin position="188"/>
        <end position="593"/>
    </location>
</feature>
<feature type="compositionally biased region" description="Basic and acidic residues" evidence="6">
    <location>
        <begin position="636"/>
        <end position="654"/>
    </location>
</feature>
<dbReference type="PATRIC" id="fig|883066.3.peg.155"/>
<reference evidence="8 9" key="1">
    <citation type="submission" date="2012-09" db="EMBL/GenBank/DDBJ databases">
        <title>The Genome Sequence of Actinobaculum massiliae ACS-171-V-COL2.</title>
        <authorList>
            <consortium name="The Broad Institute Genome Sequencing Platform"/>
            <person name="Earl A."/>
            <person name="Ward D."/>
            <person name="Feldgarden M."/>
            <person name="Gevers D."/>
            <person name="Saerens B."/>
            <person name="Vaneechoutte M."/>
            <person name="Walker B."/>
            <person name="Young S.K."/>
            <person name="Zeng Q."/>
            <person name="Gargeya S."/>
            <person name="Fitzgerald M."/>
            <person name="Haas B."/>
            <person name="Abouelleil A."/>
            <person name="Alvarado L."/>
            <person name="Arachchi H.M."/>
            <person name="Berlin A."/>
            <person name="Chapman S.B."/>
            <person name="Goldberg J."/>
            <person name="Griggs A."/>
            <person name="Gujja S."/>
            <person name="Hansen M."/>
            <person name="Howarth C."/>
            <person name="Imamovic A."/>
            <person name="Larimer J."/>
            <person name="McCowen C."/>
            <person name="Montmayeur A."/>
            <person name="Murphy C."/>
            <person name="Neiman D."/>
            <person name="Pearson M."/>
            <person name="Priest M."/>
            <person name="Roberts A."/>
            <person name="Saif S."/>
            <person name="Shea T."/>
            <person name="Sisk P."/>
            <person name="Sykes S."/>
            <person name="Wortman J."/>
            <person name="Nusbaum C."/>
            <person name="Birren B."/>
        </authorList>
    </citation>
    <scope>NUCLEOTIDE SEQUENCE [LARGE SCALE GENOMIC DNA]</scope>
    <source>
        <strain evidence="9">ACS-171-V-Col2</strain>
    </source>
</reference>
<keyword evidence="3 5" id="KW-0347">Helicase</keyword>
<dbReference type="AlphaFoldDB" id="K9F3L8"/>
<dbReference type="GO" id="GO:0043138">
    <property type="term" value="F:3'-5' DNA helicase activity"/>
    <property type="evidence" value="ECO:0007669"/>
    <property type="project" value="TreeGrafter"/>
</dbReference>
<organism evidence="8 9">
    <name type="scientific">Actinobaculum massiliense ACS-171-V-Col2</name>
    <dbReference type="NCBI Taxonomy" id="883066"/>
    <lineage>
        <taxon>Bacteria</taxon>
        <taxon>Bacillati</taxon>
        <taxon>Actinomycetota</taxon>
        <taxon>Actinomycetes</taxon>
        <taxon>Actinomycetales</taxon>
        <taxon>Actinomycetaceae</taxon>
        <taxon>Actinobaculum</taxon>
    </lineage>
</organism>
<dbReference type="SUPFAM" id="SSF52540">
    <property type="entry name" value="P-loop containing nucleoside triphosphate hydrolases"/>
    <property type="match status" value="1"/>
</dbReference>
<dbReference type="InterPro" id="IPR014016">
    <property type="entry name" value="UvrD-like_ATP-bd"/>
</dbReference>
<dbReference type="InterPro" id="IPR000212">
    <property type="entry name" value="DNA_helicase_UvrD/REP"/>
</dbReference>
<dbReference type="STRING" id="202789.GCA_001457435_00226"/>
<dbReference type="eggNOG" id="COG3973">
    <property type="taxonomic scope" value="Bacteria"/>
</dbReference>
<keyword evidence="9" id="KW-1185">Reference proteome</keyword>
<feature type="region of interest" description="Disordered" evidence="6">
    <location>
        <begin position="634"/>
        <end position="656"/>
    </location>
</feature>
<evidence type="ECO:0000259" key="7">
    <source>
        <dbReference type="PROSITE" id="PS51198"/>
    </source>
</evidence>
<accession>K9F3L8</accession>
<evidence type="ECO:0000256" key="3">
    <source>
        <dbReference type="ARBA" id="ARBA00022806"/>
    </source>
</evidence>
<name>K9F3L8_9ACTO</name>
<protein>
    <recommendedName>
        <fullName evidence="7">UvrD-like helicase ATP-binding domain-containing protein</fullName>
    </recommendedName>
</protein>
<sequence>MAEREQSPRERAIGEEQSYVDVAYAALDHHRDAYSRRLSRVRSQTGQESAGEMSERDSFATHYEDNLQRLRNVEHRLVLGRLDFSNERPPEHIGRIGLKDANHNIVLLDWRAPQSEPFYRATAANPGAVKRRRHIQTERRTVTGIEDELLDAQASAANEEDLNLTGEGALMAAMNQARDGKMGDIVATIQAEQDSIIRADPQGILVVQGGPGTGKTAVALHRAAYLLYTLRNQLSRSGVLVIGPSPVFLRYIDQVLPSLGESDVVSSTMGGLLPGISATNVESAEIAEIKGRLVWRAIAQRAVTDILEKPLEQVVRLRISGVDVRLHPRDVASAQRRARRSEARTHNQARDIYAKQLVTLLAEQIAAAQELELADNQWIIADVAASVDARREINLHWLPSSAETLLERLYKRPQLLERVAPELTQRERALLYREPGAGWTVADVAILDELAEYLGPFDSEIDMRRRRTQLAEDAEIERYAREAIAGMGLGGGIVNSQMLADRMKVNTGPETLADRAASDRTWTYGHVVVDEAQELSPMQWEMIIRRNPSRSMTIVGDLDQRPAGAPEGGWRELVGRLAPQVREERLTVSYRTPATILDAAARTLAANGAPVRPVTAARNAENCLDIIAASSGAHTHAAERRADADRQAGRRGRSDLQSATVETIRSACEEMDDIYGPGGGTCGVIVPEKRVREFRDVLDSDPALAQWTRDTAGHDASARIQLVDAVYAKGLEYDHVIMVEPLEILDEGPGNLYVAMTRPTRKLHIVYDRGLPRGLAMPKS</sequence>
<comment type="caution">
    <text evidence="8">The sequence shown here is derived from an EMBL/GenBank/DDBJ whole genome shotgun (WGS) entry which is preliminary data.</text>
</comment>
<dbReference type="GO" id="GO:0005524">
    <property type="term" value="F:ATP binding"/>
    <property type="evidence" value="ECO:0007669"/>
    <property type="project" value="UniProtKB-UniRule"/>
</dbReference>
<dbReference type="GO" id="GO:0005829">
    <property type="term" value="C:cytosol"/>
    <property type="evidence" value="ECO:0007669"/>
    <property type="project" value="TreeGrafter"/>
</dbReference>
<dbReference type="PROSITE" id="PS51198">
    <property type="entry name" value="UVRD_HELICASE_ATP_BIND"/>
    <property type="match status" value="1"/>
</dbReference>
<evidence type="ECO:0000313" key="9">
    <source>
        <dbReference type="Proteomes" id="UP000009888"/>
    </source>
</evidence>
<evidence type="ECO:0000256" key="6">
    <source>
        <dbReference type="SAM" id="MobiDB-lite"/>
    </source>
</evidence>
<feature type="binding site" evidence="5">
    <location>
        <begin position="209"/>
        <end position="216"/>
    </location>
    <ligand>
        <name>ATP</name>
        <dbReference type="ChEBI" id="CHEBI:30616"/>
    </ligand>
</feature>
<evidence type="ECO:0000256" key="4">
    <source>
        <dbReference type="ARBA" id="ARBA00022840"/>
    </source>
</evidence>
<keyword evidence="4 5" id="KW-0067">ATP-binding</keyword>
<evidence type="ECO:0000313" key="8">
    <source>
        <dbReference type="EMBL" id="EKU96065.1"/>
    </source>
</evidence>
<dbReference type="PANTHER" id="PTHR11070">
    <property type="entry name" value="UVRD / RECB / PCRA DNA HELICASE FAMILY MEMBER"/>
    <property type="match status" value="1"/>
</dbReference>
<evidence type="ECO:0000256" key="2">
    <source>
        <dbReference type="ARBA" id="ARBA00022801"/>
    </source>
</evidence>
<keyword evidence="1 5" id="KW-0547">Nucleotide-binding</keyword>
<dbReference type="RefSeq" id="WP_007000371.1">
    <property type="nucleotide sequence ID" value="NZ_JH992955.1"/>
</dbReference>
<dbReference type="GO" id="GO:0000725">
    <property type="term" value="P:recombinational repair"/>
    <property type="evidence" value="ECO:0007669"/>
    <property type="project" value="TreeGrafter"/>
</dbReference>
<dbReference type="InterPro" id="IPR027417">
    <property type="entry name" value="P-loop_NTPase"/>
</dbReference>
<proteinExistence type="predicted"/>
<dbReference type="GO" id="GO:0003677">
    <property type="term" value="F:DNA binding"/>
    <property type="evidence" value="ECO:0007669"/>
    <property type="project" value="InterPro"/>
</dbReference>
<keyword evidence="2 5" id="KW-0378">Hydrolase</keyword>
<dbReference type="EMBL" id="AGWL01000001">
    <property type="protein sequence ID" value="EKU96065.1"/>
    <property type="molecule type" value="Genomic_DNA"/>
</dbReference>
<feature type="region of interest" description="Disordered" evidence="6">
    <location>
        <begin position="37"/>
        <end position="57"/>
    </location>
</feature>
<dbReference type="Proteomes" id="UP000009888">
    <property type="component" value="Unassembled WGS sequence"/>
</dbReference>